<dbReference type="GO" id="GO:0102208">
    <property type="term" value="F:2-polyprenyl-6-hydroxyphenol methylase activity"/>
    <property type="evidence" value="ECO:0007669"/>
    <property type="project" value="UniProtKB-EC"/>
</dbReference>
<comment type="caution">
    <text evidence="2">The sequence shown here is derived from an EMBL/GenBank/DDBJ whole genome shotgun (WGS) entry which is preliminary data.</text>
</comment>
<keyword evidence="2" id="KW-0808">Transferase</keyword>
<proteinExistence type="predicted"/>
<dbReference type="SUPFAM" id="SSF53335">
    <property type="entry name" value="S-adenosyl-L-methionine-dependent methyltransferases"/>
    <property type="match status" value="1"/>
</dbReference>
<dbReference type="RefSeq" id="WP_389358050.1">
    <property type="nucleotide sequence ID" value="NZ_JBIACK010000001.1"/>
</dbReference>
<name>A0ABW6K677_9BACI</name>
<evidence type="ECO:0000259" key="1">
    <source>
        <dbReference type="Pfam" id="PF08241"/>
    </source>
</evidence>
<dbReference type="Gene3D" id="3.40.50.150">
    <property type="entry name" value="Vaccinia Virus protein VP39"/>
    <property type="match status" value="1"/>
</dbReference>
<dbReference type="EC" id="2.1.1.64" evidence="2"/>
<dbReference type="PANTHER" id="PTHR43591">
    <property type="entry name" value="METHYLTRANSFERASE"/>
    <property type="match status" value="1"/>
</dbReference>
<keyword evidence="2" id="KW-0489">Methyltransferase</keyword>
<evidence type="ECO:0000313" key="2">
    <source>
        <dbReference type="EMBL" id="MFE8699664.1"/>
    </source>
</evidence>
<keyword evidence="3" id="KW-1185">Reference proteome</keyword>
<dbReference type="Proteomes" id="UP001601059">
    <property type="component" value="Unassembled WGS sequence"/>
</dbReference>
<protein>
    <submittedName>
        <fullName evidence="2">Class I SAM-dependent methyltransferase</fullName>
        <ecNumber evidence="2">2.1.1.222</ecNumber>
        <ecNumber evidence="2">2.1.1.64</ecNumber>
    </submittedName>
</protein>
<accession>A0ABW6K677</accession>
<dbReference type="GO" id="GO:0032259">
    <property type="term" value="P:methylation"/>
    <property type="evidence" value="ECO:0007669"/>
    <property type="project" value="UniProtKB-KW"/>
</dbReference>
<dbReference type="GO" id="GO:0061542">
    <property type="term" value="F:3-demethylubiquinol 3-O-methyltransferase activity"/>
    <property type="evidence" value="ECO:0007669"/>
    <property type="project" value="UniProtKB-EC"/>
</dbReference>
<reference evidence="2 3" key="1">
    <citation type="submission" date="2024-08" db="EMBL/GenBank/DDBJ databases">
        <title>Two novel Cytobacillus novel species.</title>
        <authorList>
            <person name="Liu G."/>
        </authorList>
    </citation>
    <scope>NUCLEOTIDE SEQUENCE [LARGE SCALE GENOMIC DNA]</scope>
    <source>
        <strain evidence="2 3">FJAT-54145</strain>
    </source>
</reference>
<dbReference type="Pfam" id="PF08241">
    <property type="entry name" value="Methyltransf_11"/>
    <property type="match status" value="1"/>
</dbReference>
<dbReference type="EC" id="2.1.1.222" evidence="2"/>
<dbReference type="InterPro" id="IPR029063">
    <property type="entry name" value="SAM-dependent_MTases_sf"/>
</dbReference>
<organism evidence="2 3">
    <name type="scientific">Cytobacillus spartinae</name>
    <dbReference type="NCBI Taxonomy" id="3299023"/>
    <lineage>
        <taxon>Bacteria</taxon>
        <taxon>Bacillati</taxon>
        <taxon>Bacillota</taxon>
        <taxon>Bacilli</taxon>
        <taxon>Bacillales</taxon>
        <taxon>Bacillaceae</taxon>
        <taxon>Cytobacillus</taxon>
    </lineage>
</organism>
<dbReference type="CDD" id="cd02440">
    <property type="entry name" value="AdoMet_MTases"/>
    <property type="match status" value="1"/>
</dbReference>
<dbReference type="InterPro" id="IPR013216">
    <property type="entry name" value="Methyltransf_11"/>
</dbReference>
<evidence type="ECO:0000313" key="3">
    <source>
        <dbReference type="Proteomes" id="UP001601059"/>
    </source>
</evidence>
<dbReference type="EMBL" id="JBIACK010000001">
    <property type="protein sequence ID" value="MFE8699664.1"/>
    <property type="molecule type" value="Genomic_DNA"/>
</dbReference>
<sequence length="208" mass="23897">MIDPNLKSALKSSYDVKAQERESLTIEGWKEKERDVFLSFLVNEDVKSLLEVGAGPGKDSLYFSSKGLLTMSVDLSPEMVELCKSKGLNAREMSFDHLDFSDSSYESIWAMNCLLHVPKKDLEDTLLEIKRVLKPSGLFFMGVYGGENSEGIWEDDFYEPKRFFSFYTDEDLKIILENHFKIEYFVVVPAETVGGKYHFQSWVLRKKG</sequence>
<feature type="domain" description="Methyltransferase type 11" evidence="1">
    <location>
        <begin position="50"/>
        <end position="140"/>
    </location>
</feature>
<gene>
    <name evidence="2" type="ORF">ACFYKX_03390</name>
</gene>